<evidence type="ECO:0000313" key="1">
    <source>
        <dbReference type="EMBL" id="KAF6228984.1"/>
    </source>
</evidence>
<dbReference type="GeneID" id="59335498"/>
<gene>
    <name evidence="1" type="ORF">HO133_007098</name>
</gene>
<dbReference type="RefSeq" id="XP_037156626.1">
    <property type="nucleotide sequence ID" value="XM_037297991.1"/>
</dbReference>
<dbReference type="Gene3D" id="3.20.20.210">
    <property type="match status" value="1"/>
</dbReference>
<dbReference type="Proteomes" id="UP000593566">
    <property type="component" value="Unassembled WGS sequence"/>
</dbReference>
<proteinExistence type="predicted"/>
<dbReference type="EMBL" id="JACCJB010000003">
    <property type="protein sequence ID" value="KAF6228984.1"/>
    <property type="molecule type" value="Genomic_DNA"/>
</dbReference>
<dbReference type="AlphaFoldDB" id="A0A8H6FI58"/>
<comment type="caution">
    <text evidence="1">The sequence shown here is derived from an EMBL/GenBank/DDBJ whole genome shotgun (WGS) entry which is preliminary data.</text>
</comment>
<protein>
    <submittedName>
        <fullName evidence="1">Uncharacterized protein</fullName>
    </submittedName>
</protein>
<organism evidence="1 2">
    <name type="scientific">Letharia lupina</name>
    <dbReference type="NCBI Taxonomy" id="560253"/>
    <lineage>
        <taxon>Eukaryota</taxon>
        <taxon>Fungi</taxon>
        <taxon>Dikarya</taxon>
        <taxon>Ascomycota</taxon>
        <taxon>Pezizomycotina</taxon>
        <taxon>Lecanoromycetes</taxon>
        <taxon>OSLEUM clade</taxon>
        <taxon>Lecanoromycetidae</taxon>
        <taxon>Lecanorales</taxon>
        <taxon>Lecanorineae</taxon>
        <taxon>Parmeliaceae</taxon>
        <taxon>Letharia</taxon>
    </lineage>
</organism>
<evidence type="ECO:0000313" key="2">
    <source>
        <dbReference type="Proteomes" id="UP000593566"/>
    </source>
</evidence>
<dbReference type="SUPFAM" id="SSF51726">
    <property type="entry name" value="UROD/MetE-like"/>
    <property type="match status" value="1"/>
</dbReference>
<sequence>MTVPMAGTPAIADTVHFPPDILPGPDAPPVTLLPVEYDDYAVSGYREFCNLRAEGVIPEAATLVEPAWRATVEPMYEESLLAALGRIQDHIPAGDLAVQWDVAQELAYLEDVASRPAWFTPVKDGILRLAAAVDEGVALGFHLCYGDLGHRHFVEPTDTAVLVEVGNASLKGATRPVDWIHLPVSKSRADVAYFAPLKQLELGTTEFYLGYPHPEDEEGTRERVKAASEFVGTFGLATECGLGRSSQAELDSILRVAKSVTGPKI</sequence>
<name>A0A8H6FI58_9LECA</name>
<accession>A0A8H6FI58</accession>
<reference evidence="1 2" key="1">
    <citation type="journal article" date="2020" name="Genomics">
        <title>Complete, high-quality genomes from long-read metagenomic sequencing of two wolf lichen thalli reveals enigmatic genome architecture.</title>
        <authorList>
            <person name="McKenzie S.K."/>
            <person name="Walston R.F."/>
            <person name="Allen J.L."/>
        </authorList>
    </citation>
    <scope>NUCLEOTIDE SEQUENCE [LARGE SCALE GENOMIC DNA]</scope>
    <source>
        <strain evidence="1">WasteWater1</strain>
    </source>
</reference>
<keyword evidence="2" id="KW-1185">Reference proteome</keyword>
<dbReference type="InterPro" id="IPR038071">
    <property type="entry name" value="UROD/MetE-like_sf"/>
</dbReference>